<sequence length="242" mass="27599">MKLLVFFLLGVITSAVSQSTTVFNVTEGDYFKFKNSVFLKGFRCLTSGSITYSIRLPNGTFARLMLDLLVVVTSGALHRRISRPRDLIQLHTDARDMIRIQPREKLKTLGKNNIPYSDIYGFLHGAIFLQLYVPEENGYKLNYRSSLGVTSTRPQLSHPRALILAILVAVRLYASYRQRDRRGDLTQLKKDAGDKEFLVNQRDTTQAVPQHDTQDGHKWVKQGSVFLVVTGHVDKQQRFEEP</sequence>
<dbReference type="AlphaFoldDB" id="A0AAW0SRL4"/>
<gene>
    <name evidence="2" type="ORF">O3P69_014006</name>
</gene>
<keyword evidence="3" id="KW-1185">Reference proteome</keyword>
<comment type="caution">
    <text evidence="2">The sequence shown here is derived from an EMBL/GenBank/DDBJ whole genome shotgun (WGS) entry which is preliminary data.</text>
</comment>
<feature type="signal peptide" evidence="1">
    <location>
        <begin position="1"/>
        <end position="17"/>
    </location>
</feature>
<keyword evidence="1" id="KW-0732">Signal</keyword>
<proteinExistence type="predicted"/>
<dbReference type="EMBL" id="JARAKH010000047">
    <property type="protein sequence ID" value="KAK8377746.1"/>
    <property type="molecule type" value="Genomic_DNA"/>
</dbReference>
<evidence type="ECO:0000313" key="2">
    <source>
        <dbReference type="EMBL" id="KAK8377746.1"/>
    </source>
</evidence>
<name>A0AAW0SRL4_SCYPA</name>
<evidence type="ECO:0000313" key="3">
    <source>
        <dbReference type="Proteomes" id="UP001487740"/>
    </source>
</evidence>
<reference evidence="2 3" key="1">
    <citation type="submission" date="2023-03" db="EMBL/GenBank/DDBJ databases">
        <title>High-quality genome of Scylla paramamosain provides insights in environmental adaptation.</title>
        <authorList>
            <person name="Zhang L."/>
        </authorList>
    </citation>
    <scope>NUCLEOTIDE SEQUENCE [LARGE SCALE GENOMIC DNA]</scope>
    <source>
        <strain evidence="2">LZ_2023a</strain>
        <tissue evidence="2">Muscle</tissue>
    </source>
</reference>
<accession>A0AAW0SRL4</accession>
<evidence type="ECO:0000256" key="1">
    <source>
        <dbReference type="SAM" id="SignalP"/>
    </source>
</evidence>
<organism evidence="2 3">
    <name type="scientific">Scylla paramamosain</name>
    <name type="common">Mud crab</name>
    <dbReference type="NCBI Taxonomy" id="85552"/>
    <lineage>
        <taxon>Eukaryota</taxon>
        <taxon>Metazoa</taxon>
        <taxon>Ecdysozoa</taxon>
        <taxon>Arthropoda</taxon>
        <taxon>Crustacea</taxon>
        <taxon>Multicrustacea</taxon>
        <taxon>Malacostraca</taxon>
        <taxon>Eumalacostraca</taxon>
        <taxon>Eucarida</taxon>
        <taxon>Decapoda</taxon>
        <taxon>Pleocyemata</taxon>
        <taxon>Brachyura</taxon>
        <taxon>Eubrachyura</taxon>
        <taxon>Portunoidea</taxon>
        <taxon>Portunidae</taxon>
        <taxon>Portuninae</taxon>
        <taxon>Scylla</taxon>
    </lineage>
</organism>
<dbReference type="Proteomes" id="UP001487740">
    <property type="component" value="Unassembled WGS sequence"/>
</dbReference>
<feature type="chain" id="PRO_5043541887" evidence="1">
    <location>
        <begin position="18"/>
        <end position="242"/>
    </location>
</feature>
<protein>
    <submittedName>
        <fullName evidence="2">Uncharacterized protein</fullName>
    </submittedName>
</protein>